<dbReference type="Gene3D" id="3.40.50.10490">
    <property type="entry name" value="Glucose-6-phosphate isomerase like protein, domain 1"/>
    <property type="match status" value="1"/>
</dbReference>
<dbReference type="GO" id="GO:0097367">
    <property type="term" value="F:carbohydrate derivative binding"/>
    <property type="evidence" value="ECO:0007669"/>
    <property type="project" value="InterPro"/>
</dbReference>
<protein>
    <recommendedName>
        <fullName evidence="3">Glutamine--fructose-6-phosphate transaminase (isomerizing)</fullName>
    </recommendedName>
</protein>
<evidence type="ECO:0000313" key="1">
    <source>
        <dbReference type="EMBL" id="KXB01215.1"/>
    </source>
</evidence>
<dbReference type="InterPro" id="IPR046348">
    <property type="entry name" value="SIS_dom_sf"/>
</dbReference>
<keyword evidence="2" id="KW-1185">Reference proteome</keyword>
<sequence length="96" mass="10656">MDENTLVVVFFSRSGGDEFDELAKEVNSLGGETFVMGRGEDIGGVESDYRAEIPVRPDYADLSLYIAPLQLLGYYRAINLGLDPDEPRNLDKVVKL</sequence>
<reference evidence="1 2" key="1">
    <citation type="journal article" date="2016" name="Sci. Rep.">
        <title>Metabolic traits of an uncultured archaeal lineage -MSBL1- from brine pools of the Red Sea.</title>
        <authorList>
            <person name="Mwirichia R."/>
            <person name="Alam I."/>
            <person name="Rashid M."/>
            <person name="Vinu M."/>
            <person name="Ba-Alawi W."/>
            <person name="Anthony Kamau A."/>
            <person name="Kamanda Ngugi D."/>
            <person name="Goker M."/>
            <person name="Klenk H.P."/>
            <person name="Bajic V."/>
            <person name="Stingl U."/>
        </authorList>
    </citation>
    <scope>NUCLEOTIDE SEQUENCE [LARGE SCALE GENOMIC DNA]</scope>
    <source>
        <strain evidence="1">SCGC-AAA259O05</strain>
    </source>
</reference>
<evidence type="ECO:0000313" key="2">
    <source>
        <dbReference type="Proteomes" id="UP000070344"/>
    </source>
</evidence>
<comment type="caution">
    <text evidence="1">The sequence shown here is derived from an EMBL/GenBank/DDBJ whole genome shotgun (WGS) entry which is preliminary data.</text>
</comment>
<dbReference type="GO" id="GO:1901135">
    <property type="term" value="P:carbohydrate derivative metabolic process"/>
    <property type="evidence" value="ECO:0007669"/>
    <property type="project" value="InterPro"/>
</dbReference>
<dbReference type="Proteomes" id="UP000070344">
    <property type="component" value="Unassembled WGS sequence"/>
</dbReference>
<organism evidence="1 2">
    <name type="scientific">candidate division MSBL1 archaeon SCGC-AAA259O05</name>
    <dbReference type="NCBI Taxonomy" id="1698271"/>
    <lineage>
        <taxon>Archaea</taxon>
        <taxon>Methanobacteriati</taxon>
        <taxon>Methanobacteriota</taxon>
        <taxon>candidate division MSBL1</taxon>
    </lineage>
</organism>
<dbReference type="EMBL" id="LHXV01000021">
    <property type="protein sequence ID" value="KXB01215.1"/>
    <property type="molecule type" value="Genomic_DNA"/>
</dbReference>
<accession>A0A133V448</accession>
<proteinExistence type="predicted"/>
<gene>
    <name evidence="1" type="ORF">AKJ41_02375</name>
</gene>
<dbReference type="SUPFAM" id="SSF53697">
    <property type="entry name" value="SIS domain"/>
    <property type="match status" value="1"/>
</dbReference>
<dbReference type="AlphaFoldDB" id="A0A133V448"/>
<name>A0A133V448_9EURY</name>
<evidence type="ECO:0008006" key="3">
    <source>
        <dbReference type="Google" id="ProtNLM"/>
    </source>
</evidence>